<accession>A0ACB9QTV1</accession>
<keyword evidence="2" id="KW-1185">Reference proteome</keyword>
<organism evidence="1 2">
    <name type="scientific">Melastoma candidum</name>
    <dbReference type="NCBI Taxonomy" id="119954"/>
    <lineage>
        <taxon>Eukaryota</taxon>
        <taxon>Viridiplantae</taxon>
        <taxon>Streptophyta</taxon>
        <taxon>Embryophyta</taxon>
        <taxon>Tracheophyta</taxon>
        <taxon>Spermatophyta</taxon>
        <taxon>Magnoliopsida</taxon>
        <taxon>eudicotyledons</taxon>
        <taxon>Gunneridae</taxon>
        <taxon>Pentapetalae</taxon>
        <taxon>rosids</taxon>
        <taxon>malvids</taxon>
        <taxon>Myrtales</taxon>
        <taxon>Melastomataceae</taxon>
        <taxon>Melastomatoideae</taxon>
        <taxon>Melastomateae</taxon>
        <taxon>Melastoma</taxon>
    </lineage>
</organism>
<name>A0ACB9QTV1_9MYRT</name>
<proteinExistence type="predicted"/>
<gene>
    <name evidence="1" type="ORF">MLD38_017179</name>
</gene>
<evidence type="ECO:0000313" key="2">
    <source>
        <dbReference type="Proteomes" id="UP001057402"/>
    </source>
</evidence>
<dbReference type="EMBL" id="CM042884">
    <property type="protein sequence ID" value="KAI4368643.1"/>
    <property type="molecule type" value="Genomic_DNA"/>
</dbReference>
<dbReference type="Proteomes" id="UP001057402">
    <property type="component" value="Chromosome 5"/>
</dbReference>
<reference evidence="2" key="1">
    <citation type="journal article" date="2023" name="Front. Plant Sci.">
        <title>Chromosomal-level genome assembly of Melastoma candidum provides insights into trichome evolution.</title>
        <authorList>
            <person name="Zhong Y."/>
            <person name="Wu W."/>
            <person name="Sun C."/>
            <person name="Zou P."/>
            <person name="Liu Y."/>
            <person name="Dai S."/>
            <person name="Zhou R."/>
        </authorList>
    </citation>
    <scope>NUCLEOTIDE SEQUENCE [LARGE SCALE GENOMIC DNA]</scope>
</reference>
<evidence type="ECO:0000313" key="1">
    <source>
        <dbReference type="EMBL" id="KAI4368643.1"/>
    </source>
</evidence>
<protein>
    <submittedName>
        <fullName evidence="1">Uncharacterized protein</fullName>
    </submittedName>
</protein>
<sequence length="962" mass="107672">MLVPMDNMSSPSKERAQRLHEKNIELDSRRRRSAQARVPSDPSIWQQMRENYEAIILEDHAFSEQHNTEHALWQLHYKRIEELRAHYSAAQASNAGGKGASRPDRITKIRLQFKTFLSEASGFYHDLIMKIRSKYGLPLVYFSDDSESRIVMEKDSKLFIEMKKGLISCHRCLIYLGDLARYKGLYGEVENKNREFAAASSYYLQAASLWPSIGNPHHQLAILASYSGDDFGTIYRYFRSLAVDSPCSTARDNLIVAFEKNRQNFCQLPVDAKSSAPRDSGKRRGREAKLLPKENNAETAPVQAANAEERCKAFCIRFARLNGILFTRTSLETFPEVLSVVSTGFSELLSTGPEEVLSFGIDARENGLFFVKLVSVLIFTVQNVNRETEGQAYAEIVQRAVLLQHAYTAVFEIMGLTLERCELLRDVSSSYLLPGVLVFVEWLACCPDVAMGTDPDERQASCRSTFWSRLISVMNKILATGEISTDDDEEDTCFKDMSKYEEGETENRLALWEDFELRGFSPLVPAQTILDFSKKQTLSSCNKKEINSRIRRIFAAVRALVSSVKIDQQSISYDSRAKRFIIGADNQQLEDKIISLDSVVSKEYGISPGSDVQKPYKLDASKPNSQLLIEGDEDEEEIVFRPTISEKQTDVPVSTSNYSLYDGLELSKATSVITHPFLTEPVSRPLDSLKVQQVSDAHFQSAPPVITLLPQFFQPMPPQSSIWLGDDGSVLANSLKNLTMQQNGHFMNPEVQNISHFHPPTSLPVRSSARGFYNQLRSQDLRLLPSRIGTVATTGLVADFLPALPPGFKKNPVSRPVRHRGPPPGFSSVPKQANEPVIGSTMAVENPIMDDYSWLDGYQASPPIKSPILNSFTSSSSAVSQTVGSHTGVTAPGNIQSHGLQFRTSHFPAEKQNGWKDLNLFDALKDFEPQLPPLSSALNPSHEFPPMSDQYNGSVWTGRHYV</sequence>
<comment type="caution">
    <text evidence="1">The sequence shown here is derived from an EMBL/GenBank/DDBJ whole genome shotgun (WGS) entry which is preliminary data.</text>
</comment>